<gene>
    <name evidence="9" type="ORF">EHT25_23200</name>
</gene>
<accession>A0A3P1BJZ0</accession>
<dbReference type="AlphaFoldDB" id="A0A3P1BJZ0"/>
<dbReference type="SUPFAM" id="SSF49464">
    <property type="entry name" value="Carboxypeptidase regulatory domain-like"/>
    <property type="match status" value="1"/>
</dbReference>
<evidence type="ECO:0000256" key="1">
    <source>
        <dbReference type="ARBA" id="ARBA00004571"/>
    </source>
</evidence>
<evidence type="ECO:0000313" key="9">
    <source>
        <dbReference type="EMBL" id="RRB01286.1"/>
    </source>
</evidence>
<dbReference type="InterPro" id="IPR008969">
    <property type="entry name" value="CarboxyPept-like_regulatory"/>
</dbReference>
<dbReference type="InterPro" id="IPR037066">
    <property type="entry name" value="Plug_dom_sf"/>
</dbReference>
<dbReference type="Proteomes" id="UP000271925">
    <property type="component" value="Unassembled WGS sequence"/>
</dbReference>
<evidence type="ECO:0000256" key="4">
    <source>
        <dbReference type="ARBA" id="ARBA00022692"/>
    </source>
</evidence>
<dbReference type="NCBIfam" id="TIGR04056">
    <property type="entry name" value="OMP_RagA_SusC"/>
    <property type="match status" value="1"/>
</dbReference>
<evidence type="ECO:0000259" key="8">
    <source>
        <dbReference type="Pfam" id="PF07715"/>
    </source>
</evidence>
<protein>
    <submittedName>
        <fullName evidence="9">SusC/RagA family TonB-linked outer membrane protein</fullName>
    </submittedName>
</protein>
<dbReference type="Pfam" id="PF13715">
    <property type="entry name" value="CarbopepD_reg_2"/>
    <property type="match status" value="1"/>
</dbReference>
<organism evidence="9 10">
    <name type="scientific">Larkinella rosea</name>
    <dbReference type="NCBI Taxonomy" id="2025312"/>
    <lineage>
        <taxon>Bacteria</taxon>
        <taxon>Pseudomonadati</taxon>
        <taxon>Bacteroidota</taxon>
        <taxon>Cytophagia</taxon>
        <taxon>Cytophagales</taxon>
        <taxon>Spirosomataceae</taxon>
        <taxon>Larkinella</taxon>
    </lineage>
</organism>
<keyword evidence="5 7" id="KW-0472">Membrane</keyword>
<dbReference type="InterPro" id="IPR023997">
    <property type="entry name" value="TonB-dep_OMP_SusC/RagA_CS"/>
</dbReference>
<dbReference type="InterPro" id="IPR023996">
    <property type="entry name" value="TonB-dep_OMP_SusC/RagA"/>
</dbReference>
<evidence type="ECO:0000313" key="10">
    <source>
        <dbReference type="Proteomes" id="UP000271925"/>
    </source>
</evidence>
<name>A0A3P1BJZ0_9BACT</name>
<comment type="subcellular location">
    <subcellularLocation>
        <location evidence="1 7">Cell outer membrane</location>
        <topology evidence="1 7">Multi-pass membrane protein</topology>
    </subcellularLocation>
</comment>
<evidence type="ECO:0000256" key="7">
    <source>
        <dbReference type="PROSITE-ProRule" id="PRU01360"/>
    </source>
</evidence>
<dbReference type="SUPFAM" id="SSF56935">
    <property type="entry name" value="Porins"/>
    <property type="match status" value="1"/>
</dbReference>
<keyword evidence="4 7" id="KW-0812">Transmembrane</keyword>
<dbReference type="Gene3D" id="2.170.130.10">
    <property type="entry name" value="TonB-dependent receptor, plug domain"/>
    <property type="match status" value="1"/>
</dbReference>
<dbReference type="OrthoDB" id="9768177at2"/>
<reference evidence="9 10" key="1">
    <citation type="submission" date="2018-11" db="EMBL/GenBank/DDBJ databases">
        <authorList>
            <person name="Zhou Z."/>
            <person name="Wang G."/>
        </authorList>
    </citation>
    <scope>NUCLEOTIDE SEQUENCE [LARGE SCALE GENOMIC DNA]</scope>
    <source>
        <strain evidence="9 10">KCTC52004</strain>
    </source>
</reference>
<keyword evidence="10" id="KW-1185">Reference proteome</keyword>
<dbReference type="InterPro" id="IPR012910">
    <property type="entry name" value="Plug_dom"/>
</dbReference>
<dbReference type="PROSITE" id="PS52016">
    <property type="entry name" value="TONB_DEPENDENT_REC_3"/>
    <property type="match status" value="1"/>
</dbReference>
<feature type="domain" description="TonB-dependent receptor plug" evidence="8">
    <location>
        <begin position="98"/>
        <end position="205"/>
    </location>
</feature>
<sequence>MLAKASEITIGGKVTDNKGQSLIGVNIVVKGTTVGTTTDENGGFSLKVGNQDQVLVFSFVGFQTKEVELKNQTRLEVVLLESDKTLEEIVVVGYGTQKKRDLTGAVAQISATRLENENPASVQDILRGNIAGLNVGYSTSAKPASSLQVRGSNSLNANGDPLIVLDGIIYYGQLLDINPNDIQTIDVLKDASSAAVYGAKAANGVILITTKSGQSGKAMITLNTNTGITTLAHDQPLYNANDFLYFRADVQRSMNANQNPLKYTNPNALPSSMPLKDWLALDGATGDPTTTWLNRLNLSQVEIDNYKAGRTIDWYRKVFQQGVQQDYNVSVSGKNDDISYYISMGYMDNQGIVVGDRYRTFRSRLNLDARIAKFLKIGINTQFSSRDDGYVPMTWSNMVNASPWGSEFDDKGNQRLSPQDDQIALNPALAKAYTNRLSINNTLISTIYSVVTLPFGITYQANFSPRLELYRYFNHQSADSPQWAQAGGYAQREQLDIYSWQIDNLFKWKRTFGKSHDLDITFLANMEKYQSWQNRIENSGFDPSDQLGFHNIGTGRNPIVTSNDEYGTADALMGRLFYSFKSRYMLTLSLRRDGYSAFGQKNPRATFPAAALGWVISDEKFFNSSWLNYLKLRFSYGFNGNRDIGRYVAISDLVAGKYLHVSPTGTLKQVSMLYVNRMSNENLQWEKKSSLNIGVDFSMLRNRISGSIETYTMTSTNLLVQRSLPDVTGFKTVWANLGEIRNRGIELNLTSVNINTPLVTWKSTLNVSMNRNKIISLYGDRQNILDSQGKVIGTREPNDITNKWFIGQPLDVIWDIKILGVYQKNEAEMAQKYGVKPGDFKLQDVNNDGKYTDADRQFLGYTEPRFRWTLRNEFRLFRRFDLSFMMYSYWGHKGSFNTAKNQNGYMDRVNAYMQPYWTAENPINDYARLSSSDGSASYSVYRDRSFVRLENISVAYNLPATLFGRLGLKNAKAYFSVRNVAVYSREWSFWDPENSAPTPRTATLGINVSL</sequence>
<evidence type="ECO:0000256" key="5">
    <source>
        <dbReference type="ARBA" id="ARBA00023136"/>
    </source>
</evidence>
<dbReference type="InterPro" id="IPR036942">
    <property type="entry name" value="Beta-barrel_TonB_sf"/>
</dbReference>
<dbReference type="NCBIfam" id="TIGR04057">
    <property type="entry name" value="SusC_RagA_signa"/>
    <property type="match status" value="1"/>
</dbReference>
<keyword evidence="2 7" id="KW-0813">Transport</keyword>
<dbReference type="EMBL" id="RQJO01000010">
    <property type="protein sequence ID" value="RRB01286.1"/>
    <property type="molecule type" value="Genomic_DNA"/>
</dbReference>
<comment type="caution">
    <text evidence="9">The sequence shown here is derived from an EMBL/GenBank/DDBJ whole genome shotgun (WGS) entry which is preliminary data.</text>
</comment>
<keyword evidence="6 7" id="KW-0998">Cell outer membrane</keyword>
<dbReference type="Pfam" id="PF07715">
    <property type="entry name" value="Plug"/>
    <property type="match status" value="1"/>
</dbReference>
<keyword evidence="3 7" id="KW-1134">Transmembrane beta strand</keyword>
<dbReference type="GO" id="GO:0009279">
    <property type="term" value="C:cell outer membrane"/>
    <property type="evidence" value="ECO:0007669"/>
    <property type="project" value="UniProtKB-SubCell"/>
</dbReference>
<proteinExistence type="inferred from homology"/>
<comment type="similarity">
    <text evidence="7">Belongs to the TonB-dependent receptor family.</text>
</comment>
<evidence type="ECO:0000256" key="2">
    <source>
        <dbReference type="ARBA" id="ARBA00022448"/>
    </source>
</evidence>
<dbReference type="Gene3D" id="2.60.40.1120">
    <property type="entry name" value="Carboxypeptidase-like, regulatory domain"/>
    <property type="match status" value="1"/>
</dbReference>
<dbReference type="Gene3D" id="2.40.170.20">
    <property type="entry name" value="TonB-dependent receptor, beta-barrel domain"/>
    <property type="match status" value="1"/>
</dbReference>
<evidence type="ECO:0000256" key="6">
    <source>
        <dbReference type="ARBA" id="ARBA00023237"/>
    </source>
</evidence>
<evidence type="ECO:0000256" key="3">
    <source>
        <dbReference type="ARBA" id="ARBA00022452"/>
    </source>
</evidence>
<dbReference type="InterPro" id="IPR039426">
    <property type="entry name" value="TonB-dep_rcpt-like"/>
</dbReference>